<dbReference type="Gene3D" id="3.40.50.2000">
    <property type="entry name" value="Glycogen Phosphorylase B"/>
    <property type="match status" value="2"/>
</dbReference>
<dbReference type="InterPro" id="IPR001296">
    <property type="entry name" value="Glyco_trans_1"/>
</dbReference>
<accession>A0A1H2PQD8</accession>
<dbReference type="CDD" id="cd03801">
    <property type="entry name" value="GT4_PimA-like"/>
    <property type="match status" value="1"/>
</dbReference>
<evidence type="ECO:0000313" key="3">
    <source>
        <dbReference type="Proteomes" id="UP000243719"/>
    </source>
</evidence>
<feature type="domain" description="Glycosyl transferase family 1" evidence="1">
    <location>
        <begin position="174"/>
        <end position="322"/>
    </location>
</feature>
<proteinExistence type="predicted"/>
<protein>
    <submittedName>
        <fullName evidence="2">Glycosyltransferase involved in cell wall bisynthesis</fullName>
    </submittedName>
</protein>
<dbReference type="AlphaFoldDB" id="A0A1H2PQD8"/>
<keyword evidence="2" id="KW-0808">Transferase</keyword>
<evidence type="ECO:0000313" key="2">
    <source>
        <dbReference type="EMBL" id="SDV48604.1"/>
    </source>
</evidence>
<dbReference type="Proteomes" id="UP000243719">
    <property type="component" value="Unassembled WGS sequence"/>
</dbReference>
<dbReference type="Pfam" id="PF00534">
    <property type="entry name" value="Glycos_transf_1"/>
    <property type="match status" value="1"/>
</dbReference>
<reference evidence="3" key="1">
    <citation type="submission" date="2016-09" db="EMBL/GenBank/DDBJ databases">
        <authorList>
            <person name="Varghese N."/>
            <person name="Submissions S."/>
        </authorList>
    </citation>
    <scope>NUCLEOTIDE SEQUENCE [LARGE SCALE GENOMIC DNA]</scope>
    <source>
        <strain evidence="3">JS23</strain>
    </source>
</reference>
<dbReference type="EMBL" id="FNLO01000005">
    <property type="protein sequence ID" value="SDV48604.1"/>
    <property type="molecule type" value="Genomic_DNA"/>
</dbReference>
<keyword evidence="3" id="KW-1185">Reference proteome</keyword>
<name>A0A1H2PQD8_9BURK</name>
<dbReference type="GO" id="GO:0016757">
    <property type="term" value="F:glycosyltransferase activity"/>
    <property type="evidence" value="ECO:0007669"/>
    <property type="project" value="InterPro"/>
</dbReference>
<evidence type="ECO:0000259" key="1">
    <source>
        <dbReference type="Pfam" id="PF00534"/>
    </source>
</evidence>
<dbReference type="STRING" id="1770053.SAMN05216551_105224"/>
<gene>
    <name evidence="2" type="ORF">SAMN05216551_105224</name>
</gene>
<dbReference type="SUPFAM" id="SSF53756">
    <property type="entry name" value="UDP-Glycosyltransferase/glycogen phosphorylase"/>
    <property type="match status" value="1"/>
</dbReference>
<organism evidence="2 3">
    <name type="scientific">Chitinasiproducens palmae</name>
    <dbReference type="NCBI Taxonomy" id="1770053"/>
    <lineage>
        <taxon>Bacteria</taxon>
        <taxon>Pseudomonadati</taxon>
        <taxon>Pseudomonadota</taxon>
        <taxon>Betaproteobacteria</taxon>
        <taxon>Burkholderiales</taxon>
        <taxon>Burkholderiaceae</taxon>
        <taxon>Chitinasiproducens</taxon>
    </lineage>
</organism>
<sequence>MLKVVHVVPKDVIGGVETAARTAASAVAPPDCFFTLLFIAGDVRSPRPVNAVPGPRWSLVNPFSHALALWRLFKLSPDVLICSIWWTVPLGITFKLFRRKTVVISFLHNESFVHRVDRFFTKAMNAIADEVWADSRATLDAILGKNSDKACRVISFLTARLQPASGQLRAPVHFVFWGRLAPQKAIDRAIAFFAKIRARYDDASFTIIGPDGGEKAKLVALVEQLAVADAVRFAGPAGHDELPEKAEGCAFFLQLSRHEGMAMSVIEAMQLGLVPIVTPVGEIPSYCKDGWNSLLMRDDEALGRVFRLIDEPALYNEIRRNALSTWTGQPLYTDEIFQSAREAFRRNSTCRPNT</sequence>
<dbReference type="PANTHER" id="PTHR12526">
    <property type="entry name" value="GLYCOSYLTRANSFERASE"/>
    <property type="match status" value="1"/>
</dbReference>